<dbReference type="InterPro" id="IPR029056">
    <property type="entry name" value="Ribokinase-like"/>
</dbReference>
<dbReference type="GO" id="GO:0016301">
    <property type="term" value="F:kinase activity"/>
    <property type="evidence" value="ECO:0007669"/>
    <property type="project" value="UniProtKB-KW"/>
</dbReference>
<dbReference type="Pfam" id="PF00294">
    <property type="entry name" value="PfkB"/>
    <property type="match status" value="1"/>
</dbReference>
<gene>
    <name evidence="5" type="ORF">BC781_10889</name>
</gene>
<dbReference type="AlphaFoldDB" id="A0A315Z4E7"/>
<sequence>MNKPKIITFGEILIRLSPPSNKRFSQSPTLEIHYGGAEGNVAASLSKFGLNVEMVSALPHHEYADEAIKFLKGHNVGTKYILRQEGRMGVYFVEGANMHRGGKVIYDRTESCFTNLQLEDLDWDEIFEGATWFHWSGITPAVSENAALLCEQAILKANEMGLQVSMDYNFRAKLWKWGKSDTEVMPKLMKGCHVMSGIHPDFDVLKEEIPDEEFAKSADKLMSENPKCKIVVFSSRGVYSASHHTWQGVLYDGKKVYRSTKYELTHIVDRVGGGDAFMAGIIYGLNTSENLQEVIDFATASSTLKHGIEGDFNDVALEEVYQLMQAEGGAKVSR</sequence>
<dbReference type="Gene3D" id="3.40.1190.20">
    <property type="match status" value="1"/>
</dbReference>
<evidence type="ECO:0000256" key="2">
    <source>
        <dbReference type="ARBA" id="ARBA00022679"/>
    </source>
</evidence>
<evidence type="ECO:0000256" key="1">
    <source>
        <dbReference type="ARBA" id="ARBA00010688"/>
    </source>
</evidence>
<dbReference type="PANTHER" id="PTHR43320">
    <property type="entry name" value="SUGAR KINASE"/>
    <property type="match status" value="1"/>
</dbReference>
<protein>
    <submittedName>
        <fullName evidence="5">2-dehydro-3-deoxygluconokinase</fullName>
    </submittedName>
</protein>
<evidence type="ECO:0000313" key="5">
    <source>
        <dbReference type="EMBL" id="PWJ37954.1"/>
    </source>
</evidence>
<comment type="similarity">
    <text evidence="1">Belongs to the carbohydrate kinase PfkB family.</text>
</comment>
<dbReference type="EMBL" id="QGDO01000008">
    <property type="protein sequence ID" value="PWJ37954.1"/>
    <property type="molecule type" value="Genomic_DNA"/>
</dbReference>
<comment type="caution">
    <text evidence="5">The sequence shown here is derived from an EMBL/GenBank/DDBJ whole genome shotgun (WGS) entry which is preliminary data.</text>
</comment>
<dbReference type="RefSeq" id="WP_109622133.1">
    <property type="nucleotide sequence ID" value="NZ_QGDO01000008.1"/>
</dbReference>
<dbReference type="OrthoDB" id="9813569at2"/>
<dbReference type="InterPro" id="IPR011611">
    <property type="entry name" value="PfkB_dom"/>
</dbReference>
<accession>A0A315Z4E7</accession>
<dbReference type="CDD" id="cd01166">
    <property type="entry name" value="KdgK"/>
    <property type="match status" value="1"/>
</dbReference>
<dbReference type="SUPFAM" id="SSF53613">
    <property type="entry name" value="Ribokinase-like"/>
    <property type="match status" value="1"/>
</dbReference>
<organism evidence="5 6">
    <name type="scientific">Sediminitomix flava</name>
    <dbReference type="NCBI Taxonomy" id="379075"/>
    <lineage>
        <taxon>Bacteria</taxon>
        <taxon>Pseudomonadati</taxon>
        <taxon>Bacteroidota</taxon>
        <taxon>Cytophagia</taxon>
        <taxon>Cytophagales</taxon>
        <taxon>Flammeovirgaceae</taxon>
        <taxon>Sediminitomix</taxon>
    </lineage>
</organism>
<name>A0A315Z4E7_SEDFL</name>
<evidence type="ECO:0000256" key="3">
    <source>
        <dbReference type="ARBA" id="ARBA00022777"/>
    </source>
</evidence>
<evidence type="ECO:0000313" key="6">
    <source>
        <dbReference type="Proteomes" id="UP000245535"/>
    </source>
</evidence>
<dbReference type="InterPro" id="IPR052700">
    <property type="entry name" value="Carb_kinase_PfkB-like"/>
</dbReference>
<keyword evidence="6" id="KW-1185">Reference proteome</keyword>
<reference evidence="5 6" key="1">
    <citation type="submission" date="2018-03" db="EMBL/GenBank/DDBJ databases">
        <title>Genomic Encyclopedia of Archaeal and Bacterial Type Strains, Phase II (KMG-II): from individual species to whole genera.</title>
        <authorList>
            <person name="Goeker M."/>
        </authorList>
    </citation>
    <scope>NUCLEOTIDE SEQUENCE [LARGE SCALE GENOMIC DNA]</scope>
    <source>
        <strain evidence="5 6">DSM 28229</strain>
    </source>
</reference>
<dbReference type="Proteomes" id="UP000245535">
    <property type="component" value="Unassembled WGS sequence"/>
</dbReference>
<feature type="domain" description="Carbohydrate kinase PfkB" evidence="4">
    <location>
        <begin position="4"/>
        <end position="304"/>
    </location>
</feature>
<keyword evidence="2" id="KW-0808">Transferase</keyword>
<dbReference type="PANTHER" id="PTHR43320:SF2">
    <property type="entry name" value="2-DEHYDRO-3-DEOXYGLUCONOKINASE_2-DEHYDRO-3-DEOXYGALACTONOKINASE"/>
    <property type="match status" value="1"/>
</dbReference>
<evidence type="ECO:0000259" key="4">
    <source>
        <dbReference type="Pfam" id="PF00294"/>
    </source>
</evidence>
<proteinExistence type="inferred from homology"/>
<keyword evidence="3 5" id="KW-0418">Kinase</keyword>